<protein>
    <submittedName>
        <fullName evidence="2">Uncharacterized protein</fullName>
    </submittedName>
</protein>
<dbReference type="PANTHER" id="PTHR43301">
    <property type="entry name" value="ARABINAN ENDO-1,5-ALPHA-L-ARABINOSIDASE"/>
    <property type="match status" value="1"/>
</dbReference>
<accession>A0ABN8CUL2</accession>
<dbReference type="Gene3D" id="2.115.10.20">
    <property type="entry name" value="Glycosyl hydrolase domain, family 43"/>
    <property type="match status" value="2"/>
</dbReference>
<keyword evidence="1" id="KW-0732">Signal</keyword>
<proteinExistence type="predicted"/>
<evidence type="ECO:0000256" key="1">
    <source>
        <dbReference type="SAM" id="SignalP"/>
    </source>
</evidence>
<evidence type="ECO:0000313" key="2">
    <source>
        <dbReference type="EMBL" id="CAH0516514.1"/>
    </source>
</evidence>
<evidence type="ECO:0000313" key="3">
    <source>
        <dbReference type="Proteomes" id="UP001158986"/>
    </source>
</evidence>
<dbReference type="PANTHER" id="PTHR43301:SF3">
    <property type="entry name" value="ARABINAN ENDO-1,5-ALPHA-L-ARABINOSIDASE A-RELATED"/>
    <property type="match status" value="1"/>
</dbReference>
<comment type="caution">
    <text evidence="2">The sequence shown here is derived from an EMBL/GenBank/DDBJ whole genome shotgun (WGS) entry which is preliminary data.</text>
</comment>
<dbReference type="EMBL" id="CAKLCB010000172">
    <property type="protein sequence ID" value="CAH0516514.1"/>
    <property type="molecule type" value="Genomic_DNA"/>
</dbReference>
<reference evidence="2 3" key="1">
    <citation type="submission" date="2021-11" db="EMBL/GenBank/DDBJ databases">
        <authorList>
            <person name="Islam A."/>
            <person name="Islam S."/>
            <person name="Flora M.S."/>
            <person name="Rahman M."/>
            <person name="Ziaur R.M."/>
            <person name="Epstein J.H."/>
            <person name="Hassan M."/>
            <person name="Klassen M."/>
            <person name="Woodard K."/>
            <person name="Webb A."/>
            <person name="Webby R.J."/>
            <person name="El Zowalaty M.E."/>
        </authorList>
    </citation>
    <scope>NUCLEOTIDE SEQUENCE [LARGE SCALE GENOMIC DNA]</scope>
    <source>
        <strain evidence="2">Pbs1</strain>
    </source>
</reference>
<feature type="chain" id="PRO_5047518003" evidence="1">
    <location>
        <begin position="20"/>
        <end position="205"/>
    </location>
</feature>
<organism evidence="2 3">
    <name type="scientific">Peronospora belbahrii</name>
    <dbReference type="NCBI Taxonomy" id="622444"/>
    <lineage>
        <taxon>Eukaryota</taxon>
        <taxon>Sar</taxon>
        <taxon>Stramenopiles</taxon>
        <taxon>Oomycota</taxon>
        <taxon>Peronosporomycetes</taxon>
        <taxon>Peronosporales</taxon>
        <taxon>Peronosporaceae</taxon>
        <taxon>Peronospora</taxon>
    </lineage>
</organism>
<gene>
    <name evidence="2" type="ORF">PBS001_LOCUS3179</name>
</gene>
<dbReference type="InterPro" id="IPR050727">
    <property type="entry name" value="GH43_arabinanases"/>
</dbReference>
<dbReference type="SUPFAM" id="SSF75005">
    <property type="entry name" value="Arabinanase/levansucrase/invertase"/>
    <property type="match status" value="1"/>
</dbReference>
<feature type="signal peptide" evidence="1">
    <location>
        <begin position="1"/>
        <end position="19"/>
    </location>
</feature>
<keyword evidence="3" id="KW-1185">Reference proteome</keyword>
<dbReference type="Proteomes" id="UP001158986">
    <property type="component" value="Unassembled WGS sequence"/>
</dbReference>
<name>A0ABN8CUL2_9STRA</name>
<sequence length="205" mass="23299">MKVYSILAGLSLLVVEVTSKHPNPKKHAVAPVLTPMTRQLPVTKMARTFFSPPAIRSPFTQLHPSLSGPWNRDDLWAPDVQKVGDKYYLYYALVFTSNFEVKEAPYEFAYKGFYYLFFSQGVCCNYDKKLPAKGKEYRILVCRSKSPTILLDSGQGVYNDPTHGLVLYYHYVDTTVGYADGKKYSGWNKLDFSSGWPTLLPPDDK</sequence>
<dbReference type="InterPro" id="IPR023296">
    <property type="entry name" value="Glyco_hydro_beta-prop_sf"/>
</dbReference>